<reference evidence="1 2" key="1">
    <citation type="submission" date="2018-09" db="EMBL/GenBank/DDBJ databases">
        <title>Whole genome based analysis of evolution and adaptive divergence in Indian and Brazilian strains of Azospirillum brasilense.</title>
        <authorList>
            <person name="Singh C."/>
            <person name="Tripathi A.K."/>
        </authorList>
    </citation>
    <scope>NUCLEOTIDE SEQUENCE [LARGE SCALE GENOMIC DNA]</scope>
    <source>
        <strain evidence="1 2">MTCC4036</strain>
        <plasmid evidence="1 2">p7</plasmid>
    </source>
</reference>
<name>A0A4D8QDZ5_AZOBR</name>
<dbReference type="AlphaFoldDB" id="A0A4D8QDZ5"/>
<protein>
    <submittedName>
        <fullName evidence="1">Uncharacterized protein</fullName>
    </submittedName>
</protein>
<keyword evidence="1" id="KW-0614">Plasmid</keyword>
<geneLocation type="plasmid" evidence="1 2">
    <name>p7</name>
</geneLocation>
<organism evidence="1 2">
    <name type="scientific">Azospirillum brasilense</name>
    <dbReference type="NCBI Taxonomy" id="192"/>
    <lineage>
        <taxon>Bacteria</taxon>
        <taxon>Pseudomonadati</taxon>
        <taxon>Pseudomonadota</taxon>
        <taxon>Alphaproteobacteria</taxon>
        <taxon>Rhodospirillales</taxon>
        <taxon>Azospirillaceae</taxon>
        <taxon>Azospirillum</taxon>
    </lineage>
</organism>
<gene>
    <name evidence="1" type="ORF">D3867_36875</name>
</gene>
<dbReference type="EMBL" id="CP032337">
    <property type="protein sequence ID" value="QCO07461.1"/>
    <property type="molecule type" value="Genomic_DNA"/>
</dbReference>
<evidence type="ECO:0000313" key="2">
    <source>
        <dbReference type="Proteomes" id="UP000298596"/>
    </source>
</evidence>
<dbReference type="Proteomes" id="UP000298596">
    <property type="component" value="Plasmid p7"/>
</dbReference>
<sequence length="283" mass="30714">MLFVSYVTGVRATKQQLCDLLPDVPQAVLTDALARGLGWPSTIAMTADLKAGPALRGMDDAAFGSRLLALSGWKAPAHALTQAALTAAADHLYGETHDEGILTAIALESSWQRGVVDPADVEALSLDIEHVGANEFVVDISFIADRSMTIWSDATDGCKVLNGDFGTMWSIATKFDRRQIKYYQAPSLTAGKEPLIQSRRGYDGRLVSVWPGLAIVQGLRTDGRWLQEERHIDEPMVQTLVAAMSAYGDYDQRRAAVALQILDSNIHAPDMGSPSQPQSFLPF</sequence>
<proteinExistence type="predicted"/>
<evidence type="ECO:0000313" key="1">
    <source>
        <dbReference type="EMBL" id="QCO07461.1"/>
    </source>
</evidence>
<accession>A0A4D8QDZ5</accession>